<proteinExistence type="predicted"/>
<protein>
    <submittedName>
        <fullName evidence="1">Uncharacterized protein</fullName>
    </submittedName>
</protein>
<reference evidence="1" key="1">
    <citation type="submission" date="2012-04" db="EMBL/GenBank/DDBJ databases">
        <title>The Genome Sequence of Loa loa.</title>
        <authorList>
            <consortium name="The Broad Institute Genome Sequencing Platform"/>
            <consortium name="Broad Institute Genome Sequencing Center for Infectious Disease"/>
            <person name="Nutman T.B."/>
            <person name="Fink D.L."/>
            <person name="Russ C."/>
            <person name="Young S."/>
            <person name="Zeng Q."/>
            <person name="Gargeya S."/>
            <person name="Alvarado L."/>
            <person name="Berlin A."/>
            <person name="Chapman S.B."/>
            <person name="Chen Z."/>
            <person name="Freedman E."/>
            <person name="Gellesch M."/>
            <person name="Goldberg J."/>
            <person name="Griggs A."/>
            <person name="Gujja S."/>
            <person name="Heilman E.R."/>
            <person name="Heiman D."/>
            <person name="Howarth C."/>
            <person name="Mehta T."/>
            <person name="Neiman D."/>
            <person name="Pearson M."/>
            <person name="Roberts A."/>
            <person name="Saif S."/>
            <person name="Shea T."/>
            <person name="Shenoy N."/>
            <person name="Sisk P."/>
            <person name="Stolte C."/>
            <person name="Sykes S."/>
            <person name="White J."/>
            <person name="Yandava C."/>
            <person name="Haas B."/>
            <person name="Henn M.R."/>
            <person name="Nusbaum C."/>
            <person name="Birren B."/>
        </authorList>
    </citation>
    <scope>NUCLEOTIDE SEQUENCE [LARGE SCALE GENOMIC DNA]</scope>
</reference>
<name>A0A1S0U5Q4_LOALO</name>
<organism evidence="1">
    <name type="scientific">Loa loa</name>
    <name type="common">Eye worm</name>
    <name type="synonym">Filaria loa</name>
    <dbReference type="NCBI Taxonomy" id="7209"/>
    <lineage>
        <taxon>Eukaryota</taxon>
        <taxon>Metazoa</taxon>
        <taxon>Ecdysozoa</taxon>
        <taxon>Nematoda</taxon>
        <taxon>Chromadorea</taxon>
        <taxon>Rhabditida</taxon>
        <taxon>Spirurina</taxon>
        <taxon>Spiruromorpha</taxon>
        <taxon>Filarioidea</taxon>
        <taxon>Onchocercidae</taxon>
        <taxon>Loa</taxon>
    </lineage>
</organism>
<gene>
    <name evidence="1" type="ORF">LOAG_02877</name>
</gene>
<dbReference type="EMBL" id="JH712411">
    <property type="protein sequence ID" value="EFO25607.1"/>
    <property type="molecule type" value="Genomic_DNA"/>
</dbReference>
<evidence type="ECO:0000313" key="1">
    <source>
        <dbReference type="EMBL" id="EFO25607.1"/>
    </source>
</evidence>
<sequence>MSYNILKCNCHHHHHHPPPANVAIDTAGDEYSKAVHISRHQQPQHSRIKIAIARSAVSDEQLIHTPATFAVFISRPSFAEEGREFGAVAMLESNRVKLSVDLTKKTQAIVGS</sequence>
<dbReference type="RefSeq" id="XP_003138462.1">
    <property type="nucleotide sequence ID" value="XM_003138414.1"/>
</dbReference>
<dbReference type="GeneID" id="9940262"/>
<dbReference type="AlphaFoldDB" id="A0A1S0U5Q4"/>
<accession>A0A1S0U5Q4</accession>
<dbReference type="InParanoid" id="A0A1S0U5Q4"/>
<dbReference type="KEGG" id="loa:LOAG_02877"/>
<dbReference type="CTD" id="9940262"/>